<reference evidence="1" key="2">
    <citation type="submission" date="2023-06" db="EMBL/GenBank/DDBJ databases">
        <authorList>
            <consortium name="Lawrence Berkeley National Laboratory"/>
            <person name="Haridas S."/>
            <person name="Hensen N."/>
            <person name="Bonometti L."/>
            <person name="Westerberg I."/>
            <person name="Brannstrom I.O."/>
            <person name="Guillou S."/>
            <person name="Cros-Aarteil S."/>
            <person name="Calhoun S."/>
            <person name="Kuo A."/>
            <person name="Mondo S."/>
            <person name="Pangilinan J."/>
            <person name="Riley R."/>
            <person name="Labutti K."/>
            <person name="Andreopoulos B."/>
            <person name="Lipzen A."/>
            <person name="Chen C."/>
            <person name="Yanf M."/>
            <person name="Daum C."/>
            <person name="Ng V."/>
            <person name="Clum A."/>
            <person name="Steindorff A."/>
            <person name="Ohm R."/>
            <person name="Martin F."/>
            <person name="Silar P."/>
            <person name="Natvig D."/>
            <person name="Lalanne C."/>
            <person name="Gautier V."/>
            <person name="Ament-Velasquez S.L."/>
            <person name="Kruys A."/>
            <person name="Hutchinson M.I."/>
            <person name="Powell A.J."/>
            <person name="Barry K."/>
            <person name="Miller A.N."/>
            <person name="Grigoriev I.V."/>
            <person name="Debuchy R."/>
            <person name="Gladieux P."/>
            <person name="Thoren M.H."/>
            <person name="Johannesson H."/>
        </authorList>
    </citation>
    <scope>NUCLEOTIDE SEQUENCE</scope>
    <source>
        <strain evidence="1">CBS 958.72</strain>
    </source>
</reference>
<dbReference type="AlphaFoldDB" id="A0AAE0N862"/>
<keyword evidence="2" id="KW-1185">Reference proteome</keyword>
<evidence type="ECO:0000313" key="2">
    <source>
        <dbReference type="Proteomes" id="UP001287356"/>
    </source>
</evidence>
<name>A0AAE0N862_9PEZI</name>
<protein>
    <submittedName>
        <fullName evidence="1">Uncharacterized protein</fullName>
    </submittedName>
</protein>
<reference evidence="1" key="1">
    <citation type="journal article" date="2023" name="Mol. Phylogenet. Evol.">
        <title>Genome-scale phylogeny and comparative genomics of the fungal order Sordariales.</title>
        <authorList>
            <person name="Hensen N."/>
            <person name="Bonometti L."/>
            <person name="Westerberg I."/>
            <person name="Brannstrom I.O."/>
            <person name="Guillou S."/>
            <person name="Cros-Aarteil S."/>
            <person name="Calhoun S."/>
            <person name="Haridas S."/>
            <person name="Kuo A."/>
            <person name="Mondo S."/>
            <person name="Pangilinan J."/>
            <person name="Riley R."/>
            <person name="LaButti K."/>
            <person name="Andreopoulos B."/>
            <person name="Lipzen A."/>
            <person name="Chen C."/>
            <person name="Yan M."/>
            <person name="Daum C."/>
            <person name="Ng V."/>
            <person name="Clum A."/>
            <person name="Steindorff A."/>
            <person name="Ohm R.A."/>
            <person name="Martin F."/>
            <person name="Silar P."/>
            <person name="Natvig D.O."/>
            <person name="Lalanne C."/>
            <person name="Gautier V."/>
            <person name="Ament-Velasquez S.L."/>
            <person name="Kruys A."/>
            <person name="Hutchinson M.I."/>
            <person name="Powell A.J."/>
            <person name="Barry K."/>
            <person name="Miller A.N."/>
            <person name="Grigoriev I.V."/>
            <person name="Debuchy R."/>
            <person name="Gladieux P."/>
            <person name="Hiltunen Thoren M."/>
            <person name="Johannesson H."/>
        </authorList>
    </citation>
    <scope>NUCLEOTIDE SEQUENCE</scope>
    <source>
        <strain evidence="1">CBS 958.72</strain>
    </source>
</reference>
<dbReference type="Proteomes" id="UP001287356">
    <property type="component" value="Unassembled WGS sequence"/>
</dbReference>
<dbReference type="EMBL" id="JAULSN010000004">
    <property type="protein sequence ID" value="KAK3373800.1"/>
    <property type="molecule type" value="Genomic_DNA"/>
</dbReference>
<proteinExistence type="predicted"/>
<accession>A0AAE0N862</accession>
<gene>
    <name evidence="1" type="ORF">B0T24DRAFT_275459</name>
</gene>
<organism evidence="1 2">
    <name type="scientific">Lasiosphaeria ovina</name>
    <dbReference type="NCBI Taxonomy" id="92902"/>
    <lineage>
        <taxon>Eukaryota</taxon>
        <taxon>Fungi</taxon>
        <taxon>Dikarya</taxon>
        <taxon>Ascomycota</taxon>
        <taxon>Pezizomycotina</taxon>
        <taxon>Sordariomycetes</taxon>
        <taxon>Sordariomycetidae</taxon>
        <taxon>Sordariales</taxon>
        <taxon>Lasiosphaeriaceae</taxon>
        <taxon>Lasiosphaeria</taxon>
    </lineage>
</organism>
<comment type="caution">
    <text evidence="1">The sequence shown here is derived from an EMBL/GenBank/DDBJ whole genome shotgun (WGS) entry which is preliminary data.</text>
</comment>
<evidence type="ECO:0000313" key="1">
    <source>
        <dbReference type="EMBL" id="KAK3373800.1"/>
    </source>
</evidence>
<sequence>MLLGWTVVGLCVWAGGWQSIRCAGERKTRATGTPGASKHTGSFTVSLSNCLHVFFAAACKCLCALRRGVDGSLYRDSGCSGSGCGVEKWVLCRPIQFVSVSLVPCSRLIGGGPTDKCLGEERRPTLGKGRE</sequence>